<sequence>MWLFFLKVQIRQKYQFSAGTG</sequence>
<organism evidence="1">
    <name type="scientific">Anguilla anguilla</name>
    <name type="common">European freshwater eel</name>
    <name type="synonym">Muraena anguilla</name>
    <dbReference type="NCBI Taxonomy" id="7936"/>
    <lineage>
        <taxon>Eukaryota</taxon>
        <taxon>Metazoa</taxon>
        <taxon>Chordata</taxon>
        <taxon>Craniata</taxon>
        <taxon>Vertebrata</taxon>
        <taxon>Euteleostomi</taxon>
        <taxon>Actinopterygii</taxon>
        <taxon>Neopterygii</taxon>
        <taxon>Teleostei</taxon>
        <taxon>Anguilliformes</taxon>
        <taxon>Anguillidae</taxon>
        <taxon>Anguilla</taxon>
    </lineage>
</organism>
<protein>
    <submittedName>
        <fullName evidence="1">Uncharacterized protein</fullName>
    </submittedName>
</protein>
<reference evidence="1" key="1">
    <citation type="submission" date="2014-11" db="EMBL/GenBank/DDBJ databases">
        <authorList>
            <person name="Amaro Gonzalez C."/>
        </authorList>
    </citation>
    <scope>NUCLEOTIDE SEQUENCE</scope>
</reference>
<accession>A0A0E9PCA4</accession>
<proteinExistence type="predicted"/>
<name>A0A0E9PCA4_ANGAN</name>
<evidence type="ECO:0000313" key="1">
    <source>
        <dbReference type="EMBL" id="JAH02276.1"/>
    </source>
</evidence>
<reference evidence="1" key="2">
    <citation type="journal article" date="2015" name="Fish Shellfish Immunol.">
        <title>Early steps in the European eel (Anguilla anguilla)-Vibrio vulnificus interaction in the gills: Role of the RtxA13 toxin.</title>
        <authorList>
            <person name="Callol A."/>
            <person name="Pajuelo D."/>
            <person name="Ebbesson L."/>
            <person name="Teles M."/>
            <person name="MacKenzie S."/>
            <person name="Amaro C."/>
        </authorList>
    </citation>
    <scope>NUCLEOTIDE SEQUENCE</scope>
</reference>
<dbReference type="AlphaFoldDB" id="A0A0E9PCA4"/>
<dbReference type="EMBL" id="GBXM01106301">
    <property type="protein sequence ID" value="JAH02276.1"/>
    <property type="molecule type" value="Transcribed_RNA"/>
</dbReference>